<comment type="caution">
    <text evidence="5">The sequence shown here is derived from an EMBL/GenBank/DDBJ whole genome shotgun (WGS) entry which is preliminary data.</text>
</comment>
<evidence type="ECO:0000256" key="2">
    <source>
        <dbReference type="ARBA" id="ARBA00022679"/>
    </source>
</evidence>
<dbReference type="GO" id="GO:0016787">
    <property type="term" value="F:hydrolase activity"/>
    <property type="evidence" value="ECO:0007669"/>
    <property type="project" value="UniProtKB-KW"/>
</dbReference>
<gene>
    <name evidence="5" type="ORF">IED13_10170</name>
</gene>
<keyword evidence="2" id="KW-0808">Transferase</keyword>
<evidence type="ECO:0000313" key="5">
    <source>
        <dbReference type="EMBL" id="MBD3846062.1"/>
    </source>
</evidence>
<evidence type="ECO:0000256" key="3">
    <source>
        <dbReference type="ARBA" id="ARBA00022801"/>
    </source>
</evidence>
<dbReference type="InterPro" id="IPR043137">
    <property type="entry name" value="GGT_ssub_C"/>
</dbReference>
<sequence>MQHAAAVSFRRPPVFTTTTPYRSQNWHLTKPAARGRHGIVVSQSREAAEAGTAILEQGGNAADAAVAACFALAAVEPWNSGLGGIGFAVVLKAGETRAQVVDFGPVAPRRANPADYPLTGAMKKDLFTWPEVVGDRNIHGPLSFVTPSSVAGYAKLKEAFGSALPLADLLAPAIALAKRGLPADWYTTLKVASSASVLRLYEESARIYLPGGLPPVPPYQGSPGFMVLGELPATLERLAQAGLDDFYRGDIARRIAADIAAAGGVVDAQDLADCKAEIREAPSIAWRGSHLIHTAGGLTAAPTLERVIAGMADAPADGSGPSAAWFAQLSRVMRQAYRERLDGLGAATAAKEPGDTCTTHLTVVDRDGNLVTVTTTLLSSMGSRVVLPSTGVLMNNGMMWFDPRPGSANAIAPGARPLCNMCPVVVTPKDGGWPRLAAGSSGGRRILASVYQTLAWQLDFGMEAEATAHQPRIDVSGPDSTSADPRLPAETLATLEAAGPTALAEHAVLPINFACPNFIRVDRNGAEGSSDAASPWSAAVAARH</sequence>
<dbReference type="Gene3D" id="3.60.20.40">
    <property type="match status" value="1"/>
</dbReference>
<dbReference type="PANTHER" id="PTHR43199">
    <property type="entry name" value="GLUTATHIONE HYDROLASE"/>
    <property type="match status" value="1"/>
</dbReference>
<dbReference type="AlphaFoldDB" id="A0A927E889"/>
<evidence type="ECO:0000256" key="4">
    <source>
        <dbReference type="ARBA" id="ARBA00023145"/>
    </source>
</evidence>
<dbReference type="EMBL" id="JACXWY010000005">
    <property type="protein sequence ID" value="MBD3846062.1"/>
    <property type="molecule type" value="Genomic_DNA"/>
</dbReference>
<dbReference type="Pfam" id="PF01019">
    <property type="entry name" value="G_glu_transpept"/>
    <property type="match status" value="1"/>
</dbReference>
<accession>A0A927E889</accession>
<dbReference type="PANTHER" id="PTHR43199:SF1">
    <property type="entry name" value="GLUTATHIONE HYDROLASE PROENZYME"/>
    <property type="match status" value="1"/>
</dbReference>
<evidence type="ECO:0000256" key="1">
    <source>
        <dbReference type="ARBA" id="ARBA00009381"/>
    </source>
</evidence>
<reference evidence="5" key="1">
    <citation type="submission" date="2020-09" db="EMBL/GenBank/DDBJ databases">
        <title>Bosea spartocytisi sp. nov. a root nodule endophyte of Spartocytisus supranubius in the high mountain ecosystem fo the Teide National Park (Canary Islands, Spain).</title>
        <authorList>
            <person name="Pulido-Suarez L."/>
            <person name="Peix A."/>
            <person name="Igual J.M."/>
            <person name="Socas-Perez N."/>
            <person name="Velazquez E."/>
            <person name="Flores-Felix J.D."/>
            <person name="Leon-Barrios M."/>
        </authorList>
    </citation>
    <scope>NUCLEOTIDE SEQUENCE</scope>
    <source>
        <strain evidence="5">SSUT16</strain>
    </source>
</reference>
<name>A0A927E889_9HYPH</name>
<organism evidence="5 6">
    <name type="scientific">Bosea spartocytisi</name>
    <dbReference type="NCBI Taxonomy" id="2773451"/>
    <lineage>
        <taxon>Bacteria</taxon>
        <taxon>Pseudomonadati</taxon>
        <taxon>Pseudomonadota</taxon>
        <taxon>Alphaproteobacteria</taxon>
        <taxon>Hyphomicrobiales</taxon>
        <taxon>Boseaceae</taxon>
        <taxon>Bosea</taxon>
    </lineage>
</organism>
<keyword evidence="6" id="KW-1185">Reference proteome</keyword>
<dbReference type="PRINTS" id="PR01210">
    <property type="entry name" value="GGTRANSPTASE"/>
</dbReference>
<dbReference type="GO" id="GO:0016740">
    <property type="term" value="F:transferase activity"/>
    <property type="evidence" value="ECO:0007669"/>
    <property type="project" value="UniProtKB-KW"/>
</dbReference>
<keyword evidence="4" id="KW-0865">Zymogen</keyword>
<protein>
    <submittedName>
        <fullName evidence="5">Gamma-glutamyltransferase</fullName>
    </submittedName>
</protein>
<dbReference type="InterPro" id="IPR051792">
    <property type="entry name" value="GGT_bact"/>
</dbReference>
<keyword evidence="3" id="KW-0378">Hydrolase</keyword>
<dbReference type="SUPFAM" id="SSF56235">
    <property type="entry name" value="N-terminal nucleophile aminohydrolases (Ntn hydrolases)"/>
    <property type="match status" value="1"/>
</dbReference>
<dbReference type="InterPro" id="IPR029055">
    <property type="entry name" value="Ntn_hydrolases_N"/>
</dbReference>
<proteinExistence type="inferred from homology"/>
<evidence type="ECO:0000313" key="6">
    <source>
        <dbReference type="Proteomes" id="UP000619295"/>
    </source>
</evidence>
<comment type="similarity">
    <text evidence="1">Belongs to the gamma-glutamyltransferase family.</text>
</comment>
<dbReference type="Proteomes" id="UP000619295">
    <property type="component" value="Unassembled WGS sequence"/>
</dbReference>